<dbReference type="PANTHER" id="PTHR43289">
    <property type="entry name" value="MITOGEN-ACTIVATED PROTEIN KINASE KINASE KINASE 20-RELATED"/>
    <property type="match status" value="1"/>
</dbReference>
<dbReference type="PRINTS" id="PR00038">
    <property type="entry name" value="HTHLUXR"/>
</dbReference>
<dbReference type="GO" id="GO:0005524">
    <property type="term" value="F:ATP binding"/>
    <property type="evidence" value="ECO:0007669"/>
    <property type="project" value="UniProtKB-UniRule"/>
</dbReference>
<dbReference type="EC" id="2.7.11.1" evidence="1"/>
<evidence type="ECO:0000259" key="12">
    <source>
        <dbReference type="PROSITE" id="PS50043"/>
    </source>
</evidence>
<dbReference type="CDD" id="cd17535">
    <property type="entry name" value="REC_NarL-like"/>
    <property type="match status" value="1"/>
</dbReference>
<dbReference type="SUPFAM" id="SSF52172">
    <property type="entry name" value="CheY-like"/>
    <property type="match status" value="1"/>
</dbReference>
<feature type="modified residue" description="4-aspartylphosphate" evidence="9">
    <location>
        <position position="378"/>
    </location>
</feature>
<dbReference type="Gene3D" id="1.10.510.10">
    <property type="entry name" value="Transferase(Phosphotransferase) domain 1"/>
    <property type="match status" value="1"/>
</dbReference>
<evidence type="ECO:0000313" key="15">
    <source>
        <dbReference type="Proteomes" id="UP000471166"/>
    </source>
</evidence>
<dbReference type="Proteomes" id="UP000471166">
    <property type="component" value="Unassembled WGS sequence"/>
</dbReference>
<dbReference type="InterPro" id="IPR000719">
    <property type="entry name" value="Prot_kinase_dom"/>
</dbReference>
<dbReference type="InterPro" id="IPR016032">
    <property type="entry name" value="Sig_transdc_resp-reg_C-effctor"/>
</dbReference>
<evidence type="ECO:0000256" key="10">
    <source>
        <dbReference type="PROSITE-ProRule" id="PRU10141"/>
    </source>
</evidence>
<feature type="domain" description="HTH luxR-type" evidence="12">
    <location>
        <begin position="471"/>
        <end position="542"/>
    </location>
</feature>
<dbReference type="InterPro" id="IPR017441">
    <property type="entry name" value="Protein_kinase_ATP_BS"/>
</dbReference>
<dbReference type="SMART" id="SM00448">
    <property type="entry name" value="REC"/>
    <property type="match status" value="1"/>
</dbReference>
<dbReference type="Pfam" id="PF00196">
    <property type="entry name" value="GerE"/>
    <property type="match status" value="1"/>
</dbReference>
<proteinExistence type="predicted"/>
<dbReference type="SUPFAM" id="SSF56112">
    <property type="entry name" value="Protein kinase-like (PK-like)"/>
    <property type="match status" value="1"/>
</dbReference>
<dbReference type="Pfam" id="PF00069">
    <property type="entry name" value="Pkinase"/>
    <property type="match status" value="1"/>
</dbReference>
<evidence type="ECO:0000256" key="2">
    <source>
        <dbReference type="ARBA" id="ARBA00022527"/>
    </source>
</evidence>
<dbReference type="GO" id="GO:0004674">
    <property type="term" value="F:protein serine/threonine kinase activity"/>
    <property type="evidence" value="ECO:0007669"/>
    <property type="project" value="UniProtKB-KW"/>
</dbReference>
<dbReference type="GO" id="GO:0006355">
    <property type="term" value="P:regulation of DNA-templated transcription"/>
    <property type="evidence" value="ECO:0007669"/>
    <property type="project" value="InterPro"/>
</dbReference>
<keyword evidence="6 14" id="KW-0418">Kinase</keyword>
<protein>
    <recommendedName>
        <fullName evidence="1">non-specific serine/threonine protein kinase</fullName>
        <ecNumber evidence="1">2.7.11.1</ecNumber>
    </recommendedName>
</protein>
<dbReference type="InterPro" id="IPR001789">
    <property type="entry name" value="Sig_transdc_resp-reg_receiver"/>
</dbReference>
<gene>
    <name evidence="14" type="ORF">GV791_09180</name>
</gene>
<dbReference type="InterPro" id="IPR058245">
    <property type="entry name" value="NreC/VraR/RcsB-like_REC"/>
</dbReference>
<dbReference type="PROSITE" id="PS50110">
    <property type="entry name" value="RESPONSE_REGULATORY"/>
    <property type="match status" value="1"/>
</dbReference>
<dbReference type="Pfam" id="PF00072">
    <property type="entry name" value="Response_reg"/>
    <property type="match status" value="1"/>
</dbReference>
<dbReference type="SMART" id="SM00421">
    <property type="entry name" value="HTH_LUXR"/>
    <property type="match status" value="1"/>
</dbReference>
<feature type="domain" description="Protein kinase" evidence="11">
    <location>
        <begin position="27"/>
        <end position="299"/>
    </location>
</feature>
<dbReference type="InterPro" id="IPR011006">
    <property type="entry name" value="CheY-like_superfamily"/>
</dbReference>
<evidence type="ECO:0000256" key="5">
    <source>
        <dbReference type="ARBA" id="ARBA00022741"/>
    </source>
</evidence>
<evidence type="ECO:0000256" key="6">
    <source>
        <dbReference type="ARBA" id="ARBA00022777"/>
    </source>
</evidence>
<evidence type="ECO:0000256" key="3">
    <source>
        <dbReference type="ARBA" id="ARBA00022553"/>
    </source>
</evidence>
<evidence type="ECO:0000313" key="14">
    <source>
        <dbReference type="EMBL" id="NEW32733.1"/>
    </source>
</evidence>
<dbReference type="PROSITE" id="PS50043">
    <property type="entry name" value="HTH_LUXR_2"/>
    <property type="match status" value="1"/>
</dbReference>
<accession>A0A6P1CM44</accession>
<dbReference type="SMART" id="SM00220">
    <property type="entry name" value="S_TKc"/>
    <property type="match status" value="1"/>
</dbReference>
<dbReference type="GO" id="GO:0000160">
    <property type="term" value="P:phosphorelay signal transduction system"/>
    <property type="evidence" value="ECO:0007669"/>
    <property type="project" value="InterPro"/>
</dbReference>
<dbReference type="PROSITE" id="PS50011">
    <property type="entry name" value="PROTEIN_KINASE_DOM"/>
    <property type="match status" value="1"/>
</dbReference>
<reference evidence="14 15" key="1">
    <citation type="submission" date="2020-01" db="EMBL/GenBank/DDBJ databases">
        <title>Genetics and antimicrobial susceptibilities of Nocardia species isolated from the soil; a comparison with species isolated from humans.</title>
        <authorList>
            <person name="Carrasco G."/>
            <person name="Monzon S."/>
            <person name="Sansegundo M."/>
            <person name="Garcia E."/>
            <person name="Garrido N."/>
            <person name="Medina M.J."/>
            <person name="Villalon P."/>
            <person name="Ramirez-Arocha A.C."/>
            <person name="Jimenez P."/>
            <person name="Cuesta I."/>
            <person name="Valdezate S."/>
        </authorList>
    </citation>
    <scope>NUCLEOTIDE SEQUENCE [LARGE SCALE GENOMIC DNA]</scope>
    <source>
        <strain evidence="14 15">CNM20110626</strain>
    </source>
</reference>
<keyword evidence="7 10" id="KW-0067">ATP-binding</keyword>
<keyword evidence="5 10" id="KW-0547">Nucleotide-binding</keyword>
<evidence type="ECO:0000256" key="4">
    <source>
        <dbReference type="ARBA" id="ARBA00022679"/>
    </source>
</evidence>
<evidence type="ECO:0000256" key="7">
    <source>
        <dbReference type="ARBA" id="ARBA00022840"/>
    </source>
</evidence>
<feature type="binding site" evidence="10">
    <location>
        <position position="56"/>
    </location>
    <ligand>
        <name>ATP</name>
        <dbReference type="ChEBI" id="CHEBI:30616"/>
    </ligand>
</feature>
<evidence type="ECO:0000259" key="11">
    <source>
        <dbReference type="PROSITE" id="PS50011"/>
    </source>
</evidence>
<dbReference type="SUPFAM" id="SSF46894">
    <property type="entry name" value="C-terminal effector domain of the bipartite response regulators"/>
    <property type="match status" value="1"/>
</dbReference>
<dbReference type="PROSITE" id="PS00622">
    <property type="entry name" value="HTH_LUXR_1"/>
    <property type="match status" value="1"/>
</dbReference>
<keyword evidence="8" id="KW-0238">DNA-binding</keyword>
<feature type="domain" description="Response regulatory" evidence="13">
    <location>
        <begin position="328"/>
        <end position="448"/>
    </location>
</feature>
<dbReference type="CDD" id="cd06170">
    <property type="entry name" value="LuxR_C_like"/>
    <property type="match status" value="1"/>
</dbReference>
<sequence length="544" mass="58610">MEVGRREGWWLAMDTGQLTTGSLFAGYRIEGLLGTGGMGAVYLAEHPHLPRQVALKVLHTGPAADDSLRARFELEADHAARLEHPNIVAVYDRGHVGDRLWISMQYVPGTTAAELVRDGPVRPGRALHIVSEIGRALDYAHHCGVLHRDVKPANILLGPPPGPNEPERVLLADFGIAKALDEATGLTRTGMFVASLEYAAPEQFGDSVIDDRCDIYALGCTFYALLVGRPPYSGRSLVQLWQAHSHGPIPRPSRQRPGLSARLDPVVARALAKAPADRFPTCRAFSDAAAEALGVEPSLVADPTAENDVAPRLDSGPTGAVHGDGPLRVVIADDSGLLRGGIVRLLQDEGIDVVGEAADAPSLLRLVGTHHPTVAVVDIRMPPTHTTEGIDAAMTIRSEYPGTAVLLLSQYVETDHVSSLIATGTEGLGYLLKDRVSDIDEFVGDLRRVADGGCAIDPSVIKRMVARPHRQRRPIDELSEREREVLALMAEGRSNKAIGAALFLGERTVEAHVRAIFVKLGLHPEPDDHRRVLAVLEHLRSSNA</sequence>
<comment type="caution">
    <text evidence="14">The sequence shown here is derived from an EMBL/GenBank/DDBJ whole genome shotgun (WGS) entry which is preliminary data.</text>
</comment>
<keyword evidence="3 9" id="KW-0597">Phosphoprotein</keyword>
<name>A0A6P1CM44_9NOCA</name>
<evidence type="ECO:0000256" key="9">
    <source>
        <dbReference type="PROSITE-ProRule" id="PRU00169"/>
    </source>
</evidence>
<organism evidence="14 15">
    <name type="scientific">Nocardia cyriacigeorgica</name>
    <dbReference type="NCBI Taxonomy" id="135487"/>
    <lineage>
        <taxon>Bacteria</taxon>
        <taxon>Bacillati</taxon>
        <taxon>Actinomycetota</taxon>
        <taxon>Actinomycetes</taxon>
        <taxon>Mycobacteriales</taxon>
        <taxon>Nocardiaceae</taxon>
        <taxon>Nocardia</taxon>
    </lineage>
</organism>
<dbReference type="InterPro" id="IPR000792">
    <property type="entry name" value="Tscrpt_reg_LuxR_C"/>
</dbReference>
<dbReference type="GO" id="GO:0003677">
    <property type="term" value="F:DNA binding"/>
    <property type="evidence" value="ECO:0007669"/>
    <property type="project" value="UniProtKB-KW"/>
</dbReference>
<keyword evidence="4" id="KW-0808">Transferase</keyword>
<keyword evidence="2" id="KW-0723">Serine/threonine-protein kinase</keyword>
<dbReference type="PANTHER" id="PTHR43289:SF6">
    <property type="entry name" value="SERINE_THREONINE-PROTEIN KINASE NEKL-3"/>
    <property type="match status" value="1"/>
</dbReference>
<evidence type="ECO:0000256" key="1">
    <source>
        <dbReference type="ARBA" id="ARBA00012513"/>
    </source>
</evidence>
<dbReference type="CDD" id="cd14014">
    <property type="entry name" value="STKc_PknB_like"/>
    <property type="match status" value="1"/>
</dbReference>
<dbReference type="AlphaFoldDB" id="A0A6P1CM44"/>
<dbReference type="InterPro" id="IPR008271">
    <property type="entry name" value="Ser/Thr_kinase_AS"/>
</dbReference>
<dbReference type="PROSITE" id="PS00107">
    <property type="entry name" value="PROTEIN_KINASE_ATP"/>
    <property type="match status" value="1"/>
</dbReference>
<evidence type="ECO:0000259" key="13">
    <source>
        <dbReference type="PROSITE" id="PS50110"/>
    </source>
</evidence>
<dbReference type="InterPro" id="IPR011009">
    <property type="entry name" value="Kinase-like_dom_sf"/>
</dbReference>
<dbReference type="PROSITE" id="PS00108">
    <property type="entry name" value="PROTEIN_KINASE_ST"/>
    <property type="match status" value="1"/>
</dbReference>
<dbReference type="EMBL" id="JAAGVB010000011">
    <property type="protein sequence ID" value="NEW32733.1"/>
    <property type="molecule type" value="Genomic_DNA"/>
</dbReference>
<dbReference type="Gene3D" id="3.40.50.2300">
    <property type="match status" value="1"/>
</dbReference>
<evidence type="ECO:0000256" key="8">
    <source>
        <dbReference type="ARBA" id="ARBA00023125"/>
    </source>
</evidence>
<dbReference type="Gene3D" id="3.30.200.20">
    <property type="entry name" value="Phosphorylase Kinase, domain 1"/>
    <property type="match status" value="1"/>
</dbReference>